<organism evidence="1 4">
    <name type="scientific">Puccinia graminis f. sp. tritici</name>
    <dbReference type="NCBI Taxonomy" id="56615"/>
    <lineage>
        <taxon>Eukaryota</taxon>
        <taxon>Fungi</taxon>
        <taxon>Dikarya</taxon>
        <taxon>Basidiomycota</taxon>
        <taxon>Pucciniomycotina</taxon>
        <taxon>Pucciniomycetes</taxon>
        <taxon>Pucciniales</taxon>
        <taxon>Pucciniaceae</taxon>
        <taxon>Puccinia</taxon>
    </lineage>
</organism>
<reference evidence="3 4" key="1">
    <citation type="submission" date="2019-05" db="EMBL/GenBank/DDBJ databases">
        <title>Emergence of the Ug99 lineage of the wheat stem rust pathogen through somatic hybridization.</title>
        <authorList>
            <person name="Li F."/>
            <person name="Upadhyaya N.M."/>
            <person name="Sperschneider J."/>
            <person name="Matny O."/>
            <person name="Nguyen-Phuc H."/>
            <person name="Mago R."/>
            <person name="Raley C."/>
            <person name="Miller M.E."/>
            <person name="Silverstein K.A.T."/>
            <person name="Henningsen E."/>
            <person name="Hirsch C.D."/>
            <person name="Visser B."/>
            <person name="Pretorius Z.A."/>
            <person name="Steffenson B.J."/>
            <person name="Schwessinger B."/>
            <person name="Dodds P.N."/>
            <person name="Figueroa M."/>
        </authorList>
    </citation>
    <scope>NUCLEOTIDE SEQUENCE [LARGE SCALE GENOMIC DNA]</scope>
    <source>
        <strain evidence="2">21-0</strain>
        <strain evidence="1 4">Ug99</strain>
    </source>
</reference>
<dbReference type="SUPFAM" id="SSF52047">
    <property type="entry name" value="RNI-like"/>
    <property type="match status" value="1"/>
</dbReference>
<evidence type="ECO:0000313" key="4">
    <source>
        <dbReference type="Proteomes" id="UP000325313"/>
    </source>
</evidence>
<gene>
    <name evidence="2" type="ORF">PGT21_015794</name>
    <name evidence="1" type="ORF">PGTUg99_018468</name>
</gene>
<sequence length="420" mass="47525">MPTTILDLPRETVELIYAHLIATPTEWLGVKHPNTLAASTACCLRLVCPAWAEWLYAHHLYRGLKFSSASRSIEFAKHMWSRSDTLPRPKCQHLVIDRIWAHDPPPKNGAQDMIDWELVEILLEFFADSLLTLDLQFVDYPWLPSQAIEAIGRLNNLRDLHLNLSSTQSGDQQFPATDPQFFNDLIVAAKGLKSLVLGTHITLPYEPAPGLWEDKPYPEITHLDVTQVLHRPTDILRLSTAFKPSLKALSVRDNGPGINPEEIFGMAEFGVNIFEQMMGQFGIELPGLRRVYENLQYTLEALSLTSSHLLKDSLDFIFPNLRVLAIDYWINSITNFLAYQVFTQSPIEILAIDAQAAFDECEPKFVGNPFANLPYLKKLVFMSAKSDYSAPPKLLEACEAIGVKCVYIDHRQLPLIMKLL</sequence>
<dbReference type="EMBL" id="VSWC01000054">
    <property type="protein sequence ID" value="KAA1099637.1"/>
    <property type="molecule type" value="Genomic_DNA"/>
</dbReference>
<proteinExistence type="predicted"/>
<name>A0A5B0P2C5_PUCGR</name>
<accession>A0A5B0P2C5</accession>
<dbReference type="OrthoDB" id="2495359at2759"/>
<dbReference type="EMBL" id="VDEP01000372">
    <property type="protein sequence ID" value="KAA1095303.1"/>
    <property type="molecule type" value="Genomic_DNA"/>
</dbReference>
<evidence type="ECO:0008006" key="5">
    <source>
        <dbReference type="Google" id="ProtNLM"/>
    </source>
</evidence>
<evidence type="ECO:0000313" key="2">
    <source>
        <dbReference type="EMBL" id="KAA1099637.1"/>
    </source>
</evidence>
<protein>
    <recommendedName>
        <fullName evidence="5">F-box domain-containing protein</fullName>
    </recommendedName>
</protein>
<evidence type="ECO:0000313" key="1">
    <source>
        <dbReference type="EMBL" id="KAA1095303.1"/>
    </source>
</evidence>
<dbReference type="Proteomes" id="UP000324748">
    <property type="component" value="Unassembled WGS sequence"/>
</dbReference>
<dbReference type="AlphaFoldDB" id="A0A5B0P2C5"/>
<evidence type="ECO:0000313" key="3">
    <source>
        <dbReference type="Proteomes" id="UP000324748"/>
    </source>
</evidence>
<dbReference type="Proteomes" id="UP000325313">
    <property type="component" value="Unassembled WGS sequence"/>
</dbReference>
<keyword evidence="3" id="KW-1185">Reference proteome</keyword>
<comment type="caution">
    <text evidence="1">The sequence shown here is derived from an EMBL/GenBank/DDBJ whole genome shotgun (WGS) entry which is preliminary data.</text>
</comment>